<feature type="non-terminal residue" evidence="1">
    <location>
        <position position="1"/>
    </location>
</feature>
<sequence length="92" mass="9837">AASTLHRHEQESSRHMAAVASYLASLSPSPSPSVTSIHMCSPFFLSFPSLPSPPLAFSLSASPLPLSPPPSPSFLCFCYRESLLLPSITHVE</sequence>
<comment type="caution">
    <text evidence="1">The sequence shown here is derived from an EMBL/GenBank/DDBJ whole genome shotgun (WGS) entry which is preliminary data.</text>
</comment>
<dbReference type="Proteomes" id="UP001311232">
    <property type="component" value="Unassembled WGS sequence"/>
</dbReference>
<proteinExistence type="predicted"/>
<reference evidence="1 2" key="1">
    <citation type="submission" date="2021-06" db="EMBL/GenBank/DDBJ databases">
        <authorList>
            <person name="Palmer J.M."/>
        </authorList>
    </citation>
    <scope>NUCLEOTIDE SEQUENCE [LARGE SCALE GENOMIC DNA]</scope>
    <source>
        <strain evidence="1 2">MEX-2019</strain>
        <tissue evidence="1">Muscle</tissue>
    </source>
</reference>
<dbReference type="AlphaFoldDB" id="A0AAV9S3R7"/>
<organism evidence="1 2">
    <name type="scientific">Crenichthys baileyi</name>
    <name type="common">White River springfish</name>
    <dbReference type="NCBI Taxonomy" id="28760"/>
    <lineage>
        <taxon>Eukaryota</taxon>
        <taxon>Metazoa</taxon>
        <taxon>Chordata</taxon>
        <taxon>Craniata</taxon>
        <taxon>Vertebrata</taxon>
        <taxon>Euteleostomi</taxon>
        <taxon>Actinopterygii</taxon>
        <taxon>Neopterygii</taxon>
        <taxon>Teleostei</taxon>
        <taxon>Neoteleostei</taxon>
        <taxon>Acanthomorphata</taxon>
        <taxon>Ovalentaria</taxon>
        <taxon>Atherinomorphae</taxon>
        <taxon>Cyprinodontiformes</taxon>
        <taxon>Goodeidae</taxon>
        <taxon>Crenichthys</taxon>
    </lineage>
</organism>
<dbReference type="EMBL" id="JAHHUM010000924">
    <property type="protein sequence ID" value="KAK5615838.1"/>
    <property type="molecule type" value="Genomic_DNA"/>
</dbReference>
<accession>A0AAV9S3R7</accession>
<name>A0AAV9S3R7_9TELE</name>
<evidence type="ECO:0000313" key="1">
    <source>
        <dbReference type="EMBL" id="KAK5615838.1"/>
    </source>
</evidence>
<evidence type="ECO:0000313" key="2">
    <source>
        <dbReference type="Proteomes" id="UP001311232"/>
    </source>
</evidence>
<protein>
    <submittedName>
        <fullName evidence="1">Uncharacterized protein</fullName>
    </submittedName>
</protein>
<gene>
    <name evidence="1" type="ORF">CRENBAI_021412</name>
</gene>
<keyword evidence="2" id="KW-1185">Reference proteome</keyword>